<evidence type="ECO:0008006" key="3">
    <source>
        <dbReference type="Google" id="ProtNLM"/>
    </source>
</evidence>
<gene>
    <name evidence="1" type="ORF">SAMN02745120_2210</name>
</gene>
<dbReference type="OrthoDB" id="9790372at2"/>
<protein>
    <recommendedName>
        <fullName evidence="3">DUF177 domain-containing protein</fullName>
    </recommendedName>
</protein>
<proteinExistence type="predicted"/>
<reference evidence="2" key="1">
    <citation type="submission" date="2017-02" db="EMBL/GenBank/DDBJ databases">
        <authorList>
            <person name="Varghese N."/>
            <person name="Submissions S."/>
        </authorList>
    </citation>
    <scope>NUCLEOTIDE SEQUENCE [LARGE SCALE GENOMIC DNA]</scope>
    <source>
        <strain evidence="2">ATCC 35199</strain>
    </source>
</reference>
<dbReference type="InterPro" id="IPR003772">
    <property type="entry name" value="YceD"/>
</dbReference>
<evidence type="ECO:0000313" key="1">
    <source>
        <dbReference type="EMBL" id="SKB59446.1"/>
    </source>
</evidence>
<organism evidence="1 2">
    <name type="scientific">Acetoanaerobium noterae</name>
    <dbReference type="NCBI Taxonomy" id="745369"/>
    <lineage>
        <taxon>Bacteria</taxon>
        <taxon>Bacillati</taxon>
        <taxon>Bacillota</taxon>
        <taxon>Clostridia</taxon>
        <taxon>Peptostreptococcales</taxon>
        <taxon>Filifactoraceae</taxon>
        <taxon>Acetoanaerobium</taxon>
    </lineage>
</organism>
<dbReference type="Proteomes" id="UP000243406">
    <property type="component" value="Unassembled WGS sequence"/>
</dbReference>
<keyword evidence="2" id="KW-1185">Reference proteome</keyword>
<accession>A0A1T5CJC5</accession>
<name>A0A1T5CJC5_9FIRM</name>
<dbReference type="AlphaFoldDB" id="A0A1T5CJC5"/>
<sequence length="167" mass="19109">MISIKDFRMSSQRNKEIDTTLPILKRDLGYIDFQFSEFPHIVGKIYKDSSEVYADFNISVFIKENCSRCLKDMIVHHSVSISGVLSNDEIMQEDEDVILTQEDMLDLEHILDMALIDYAPSKLLCKSDCKGLCKNCGADLNTTTCSCNIMDENIDPRMQILKDLLKK</sequence>
<dbReference type="RefSeq" id="WP_159446458.1">
    <property type="nucleotide sequence ID" value="NZ_CP154629.1"/>
</dbReference>
<dbReference type="EMBL" id="FUYN01000005">
    <property type="protein sequence ID" value="SKB59446.1"/>
    <property type="molecule type" value="Genomic_DNA"/>
</dbReference>
<evidence type="ECO:0000313" key="2">
    <source>
        <dbReference type="Proteomes" id="UP000243406"/>
    </source>
</evidence>
<dbReference type="Pfam" id="PF02620">
    <property type="entry name" value="YceD"/>
    <property type="match status" value="1"/>
</dbReference>